<dbReference type="Pfam" id="PF01135">
    <property type="entry name" value="PCMT"/>
    <property type="match status" value="1"/>
</dbReference>
<comment type="caution">
    <text evidence="1">The sequence shown here is derived from an EMBL/GenBank/DDBJ whole genome shotgun (WGS) entry which is preliminary data.</text>
</comment>
<dbReference type="SUPFAM" id="SSF53335">
    <property type="entry name" value="S-adenosyl-L-methionine-dependent methyltransferases"/>
    <property type="match status" value="1"/>
</dbReference>
<dbReference type="InterPro" id="IPR029063">
    <property type="entry name" value="SAM-dependent_MTases_sf"/>
</dbReference>
<dbReference type="Gene3D" id="3.40.50.150">
    <property type="entry name" value="Vaccinia Virus protein VP39"/>
    <property type="match status" value="1"/>
</dbReference>
<gene>
    <name evidence="1" type="ORF">S01H1_56257</name>
</gene>
<dbReference type="AlphaFoldDB" id="X0VX69"/>
<protein>
    <recommendedName>
        <fullName evidence="2">Protein-L-isoaspartate(D-aspartate) O-methyltransferase</fullName>
    </recommendedName>
</protein>
<accession>X0VX69</accession>
<evidence type="ECO:0008006" key="2">
    <source>
        <dbReference type="Google" id="ProtNLM"/>
    </source>
</evidence>
<name>X0VX69_9ZZZZ</name>
<sequence length="67" mass="7726">MSHDLNLSRERMVKNQLIARGIKDERVLQVMGKIPRHLFIEDALSGEAYNDHPVPIGERQTISQPYI</sequence>
<organism evidence="1">
    <name type="scientific">marine sediment metagenome</name>
    <dbReference type="NCBI Taxonomy" id="412755"/>
    <lineage>
        <taxon>unclassified sequences</taxon>
        <taxon>metagenomes</taxon>
        <taxon>ecological metagenomes</taxon>
    </lineage>
</organism>
<proteinExistence type="predicted"/>
<feature type="non-terminal residue" evidence="1">
    <location>
        <position position="67"/>
    </location>
</feature>
<dbReference type="EMBL" id="BARS01036618">
    <property type="protein sequence ID" value="GAG17008.1"/>
    <property type="molecule type" value="Genomic_DNA"/>
</dbReference>
<reference evidence="1" key="1">
    <citation type="journal article" date="2014" name="Front. Microbiol.">
        <title>High frequency of phylogenetically diverse reductive dehalogenase-homologous genes in deep subseafloor sedimentary metagenomes.</title>
        <authorList>
            <person name="Kawai M."/>
            <person name="Futagami T."/>
            <person name="Toyoda A."/>
            <person name="Takaki Y."/>
            <person name="Nishi S."/>
            <person name="Hori S."/>
            <person name="Arai W."/>
            <person name="Tsubouchi T."/>
            <person name="Morono Y."/>
            <person name="Uchiyama I."/>
            <person name="Ito T."/>
            <person name="Fujiyama A."/>
            <person name="Inagaki F."/>
            <person name="Takami H."/>
        </authorList>
    </citation>
    <scope>NUCLEOTIDE SEQUENCE</scope>
    <source>
        <strain evidence="1">Expedition CK06-06</strain>
    </source>
</reference>
<evidence type="ECO:0000313" key="1">
    <source>
        <dbReference type="EMBL" id="GAG17008.1"/>
    </source>
</evidence>